<feature type="transmembrane region" description="Helical" evidence="1">
    <location>
        <begin position="21"/>
        <end position="46"/>
    </location>
</feature>
<keyword evidence="3" id="KW-1185">Reference proteome</keyword>
<proteinExistence type="predicted"/>
<dbReference type="Proteomes" id="UP000307440">
    <property type="component" value="Unassembled WGS sequence"/>
</dbReference>
<accession>A0A5C3KFK5</accession>
<feature type="transmembrane region" description="Helical" evidence="1">
    <location>
        <begin position="140"/>
        <end position="160"/>
    </location>
</feature>
<keyword evidence="1" id="KW-1133">Transmembrane helix</keyword>
<feature type="transmembrane region" description="Helical" evidence="1">
    <location>
        <begin position="66"/>
        <end position="90"/>
    </location>
</feature>
<keyword evidence="1" id="KW-0472">Membrane</keyword>
<dbReference type="OrthoDB" id="3351617at2759"/>
<evidence type="ECO:0000256" key="1">
    <source>
        <dbReference type="SAM" id="Phobius"/>
    </source>
</evidence>
<dbReference type="EMBL" id="ML210393">
    <property type="protein sequence ID" value="TFK18545.1"/>
    <property type="molecule type" value="Genomic_DNA"/>
</dbReference>
<gene>
    <name evidence="2" type="ORF">FA15DRAFT_603118</name>
</gene>
<feature type="transmembrane region" description="Helical" evidence="1">
    <location>
        <begin position="224"/>
        <end position="246"/>
    </location>
</feature>
<evidence type="ECO:0008006" key="4">
    <source>
        <dbReference type="Google" id="ProtNLM"/>
    </source>
</evidence>
<evidence type="ECO:0000313" key="3">
    <source>
        <dbReference type="Proteomes" id="UP000307440"/>
    </source>
</evidence>
<organism evidence="2 3">
    <name type="scientific">Coprinopsis marcescibilis</name>
    <name type="common">Agaric fungus</name>
    <name type="synonym">Psathyrella marcescibilis</name>
    <dbReference type="NCBI Taxonomy" id="230819"/>
    <lineage>
        <taxon>Eukaryota</taxon>
        <taxon>Fungi</taxon>
        <taxon>Dikarya</taxon>
        <taxon>Basidiomycota</taxon>
        <taxon>Agaricomycotina</taxon>
        <taxon>Agaricomycetes</taxon>
        <taxon>Agaricomycetidae</taxon>
        <taxon>Agaricales</taxon>
        <taxon>Agaricineae</taxon>
        <taxon>Psathyrellaceae</taxon>
        <taxon>Coprinopsis</taxon>
    </lineage>
</organism>
<protein>
    <recommendedName>
        <fullName evidence="4">Fungal pheromone STE3G-protein-coupled receptor</fullName>
    </recommendedName>
</protein>
<evidence type="ECO:0000313" key="2">
    <source>
        <dbReference type="EMBL" id="TFK18545.1"/>
    </source>
</evidence>
<dbReference type="AlphaFoldDB" id="A0A5C3KFK5"/>
<name>A0A5C3KFK5_COPMA</name>
<reference evidence="2 3" key="1">
    <citation type="journal article" date="2019" name="Nat. Ecol. Evol.">
        <title>Megaphylogeny resolves global patterns of mushroom evolution.</title>
        <authorList>
            <person name="Varga T."/>
            <person name="Krizsan K."/>
            <person name="Foldi C."/>
            <person name="Dima B."/>
            <person name="Sanchez-Garcia M."/>
            <person name="Sanchez-Ramirez S."/>
            <person name="Szollosi G.J."/>
            <person name="Szarkandi J.G."/>
            <person name="Papp V."/>
            <person name="Albert L."/>
            <person name="Andreopoulos W."/>
            <person name="Angelini C."/>
            <person name="Antonin V."/>
            <person name="Barry K.W."/>
            <person name="Bougher N.L."/>
            <person name="Buchanan P."/>
            <person name="Buyck B."/>
            <person name="Bense V."/>
            <person name="Catcheside P."/>
            <person name="Chovatia M."/>
            <person name="Cooper J."/>
            <person name="Damon W."/>
            <person name="Desjardin D."/>
            <person name="Finy P."/>
            <person name="Geml J."/>
            <person name="Haridas S."/>
            <person name="Hughes K."/>
            <person name="Justo A."/>
            <person name="Karasinski D."/>
            <person name="Kautmanova I."/>
            <person name="Kiss B."/>
            <person name="Kocsube S."/>
            <person name="Kotiranta H."/>
            <person name="LaButti K.M."/>
            <person name="Lechner B.E."/>
            <person name="Liimatainen K."/>
            <person name="Lipzen A."/>
            <person name="Lukacs Z."/>
            <person name="Mihaltcheva S."/>
            <person name="Morgado L.N."/>
            <person name="Niskanen T."/>
            <person name="Noordeloos M.E."/>
            <person name="Ohm R.A."/>
            <person name="Ortiz-Santana B."/>
            <person name="Ovrebo C."/>
            <person name="Racz N."/>
            <person name="Riley R."/>
            <person name="Savchenko A."/>
            <person name="Shiryaev A."/>
            <person name="Soop K."/>
            <person name="Spirin V."/>
            <person name="Szebenyi C."/>
            <person name="Tomsovsky M."/>
            <person name="Tulloss R.E."/>
            <person name="Uehling J."/>
            <person name="Grigoriev I.V."/>
            <person name="Vagvolgyi C."/>
            <person name="Papp T."/>
            <person name="Martin F.M."/>
            <person name="Miettinen O."/>
            <person name="Hibbett D.S."/>
            <person name="Nagy L.G."/>
        </authorList>
    </citation>
    <scope>NUCLEOTIDE SEQUENCE [LARGE SCALE GENOMIC DNA]</scope>
    <source>
        <strain evidence="2 3">CBS 121175</strain>
    </source>
</reference>
<feature type="transmembrane region" description="Helical" evidence="1">
    <location>
        <begin position="191"/>
        <end position="212"/>
    </location>
</feature>
<keyword evidence="1" id="KW-0812">Transmembrane</keyword>
<sequence>MNSYALMVFFETPSERRQGRALYLISGWLIFTSYTIGASSDMAGIFQLLLEASNGLEYLWINTFNSFWMDTLSVISFCLVFIIGEGLLLYRCYLLLAGSWRWLLTLPGLMYLSVIGKYSMTGGRIHFELGETMNGVVISLDILTFLTNLFITSILCYRLLSSHRDLARLMPLAGRHLLVYQTATRILIESALPLTIAGIINAAIAFTIYPTYNGSTTGYAGDPKALFVAHACVAAVYYALQVCIIASF</sequence>
<feature type="transmembrane region" description="Helical" evidence="1">
    <location>
        <begin position="102"/>
        <end position="120"/>
    </location>
</feature>